<reference evidence="2" key="1">
    <citation type="submission" date="2006-09" db="EMBL/GenBank/DDBJ databases">
        <title>Annotation of Plasmodium falciparum Dd2.</title>
        <authorList>
            <consortium name="The Broad Institute Genome Sequencing Platform"/>
            <person name="Volkman S.K."/>
            <person name="Neafsey D.E."/>
            <person name="Dash A.P."/>
            <person name="Chitnis C.E."/>
            <person name="Hartl D.L."/>
            <person name="Young S.K."/>
            <person name="Zeng Q."/>
            <person name="Koehrsen M."/>
            <person name="Alvarado L."/>
            <person name="Berlin A."/>
            <person name="Borenstein D."/>
            <person name="Chapman S.B."/>
            <person name="Chen Z."/>
            <person name="Engels R."/>
            <person name="Freedman E."/>
            <person name="Gellesch M."/>
            <person name="Goldberg J."/>
            <person name="Griggs A."/>
            <person name="Gujja S."/>
            <person name="Heilman E.R."/>
            <person name="Heiman D.I."/>
            <person name="Howarth C."/>
            <person name="Jen D."/>
            <person name="Larson L."/>
            <person name="Mehta T."/>
            <person name="Neiman D."/>
            <person name="Park D."/>
            <person name="Pearson M."/>
            <person name="Roberts A."/>
            <person name="Saif S."/>
            <person name="Shea T."/>
            <person name="Shenoy N."/>
            <person name="Sisk P."/>
            <person name="Stolte C."/>
            <person name="Sykes S."/>
            <person name="Walk T."/>
            <person name="White J."/>
            <person name="Yandava C."/>
            <person name="Haas B."/>
            <person name="Henn M.R."/>
            <person name="Nusbaum C."/>
            <person name="Birren B."/>
        </authorList>
    </citation>
    <scope>NUCLEOTIDE SEQUENCE [LARGE SCALE GENOMIC DNA]</scope>
</reference>
<accession>A0A0L7M0X6</accession>
<dbReference type="Proteomes" id="UP000054282">
    <property type="component" value="Unassembled WGS sequence"/>
</dbReference>
<dbReference type="AlphaFoldDB" id="A0A0L7M0X6"/>
<sequence>MTLIAIKAYTNIWHYPLPPK</sequence>
<evidence type="ECO:0000313" key="1">
    <source>
        <dbReference type="EMBL" id="KOB86413.1"/>
    </source>
</evidence>
<protein>
    <submittedName>
        <fullName evidence="1">Uncharacterized protein</fullName>
    </submittedName>
</protein>
<organism evidence="1 2">
    <name type="scientific">Plasmodium falciparum (isolate Dd2)</name>
    <dbReference type="NCBI Taxonomy" id="57267"/>
    <lineage>
        <taxon>Eukaryota</taxon>
        <taxon>Sar</taxon>
        <taxon>Alveolata</taxon>
        <taxon>Apicomplexa</taxon>
        <taxon>Aconoidasida</taxon>
        <taxon>Haemosporida</taxon>
        <taxon>Plasmodiidae</taxon>
        <taxon>Plasmodium</taxon>
        <taxon>Plasmodium (Laverania)</taxon>
    </lineage>
</organism>
<evidence type="ECO:0000313" key="2">
    <source>
        <dbReference type="Proteomes" id="UP000054282"/>
    </source>
</evidence>
<name>A0A0L7M0X6_PLAF4</name>
<proteinExistence type="predicted"/>
<gene>
    <name evidence="1" type="ORF">PFDG_05472</name>
</gene>
<dbReference type="EMBL" id="DS016292">
    <property type="protein sequence ID" value="KOB86413.1"/>
    <property type="molecule type" value="Genomic_DNA"/>
</dbReference>
<reference evidence="2" key="2">
    <citation type="submission" date="2006-09" db="EMBL/GenBank/DDBJ databases">
        <title>The genome sequence of Plasmodium falciparum Dd2.</title>
        <authorList>
            <consortium name="The Broad Institute Genome Sequencing Platform"/>
            <person name="Birren B."/>
            <person name="Lander E."/>
            <person name="Galagan J."/>
            <person name="Nusbaum C."/>
            <person name="Devon K."/>
            <person name="Henn M."/>
            <person name="Jaffe D."/>
            <person name="Butler J."/>
            <person name="Alvarez P."/>
            <person name="Gnerre S."/>
            <person name="Grabherr M."/>
            <person name="Kleber M."/>
            <person name="Mauceli E."/>
            <person name="Brockman W."/>
            <person name="MacCallum I.A."/>
            <person name="Rounsley S."/>
            <person name="Young S."/>
            <person name="LaButti K."/>
            <person name="Pushparaj V."/>
            <person name="DeCaprio D."/>
            <person name="Crawford M."/>
            <person name="Koehrsen M."/>
            <person name="Engels R."/>
            <person name="Montgomery P."/>
            <person name="Pearson M."/>
            <person name="Howarth C."/>
            <person name="Larson L."/>
            <person name="Luoma S."/>
            <person name="White J."/>
            <person name="Kodira C."/>
            <person name="Zeng Q."/>
            <person name="O'Leary S."/>
            <person name="Yandava C."/>
            <person name="Alvarado L."/>
            <person name="Wirth D."/>
            <person name="Volkman S."/>
            <person name="Hartl D."/>
        </authorList>
    </citation>
    <scope>NUCLEOTIDE SEQUENCE [LARGE SCALE GENOMIC DNA]</scope>
</reference>
<dbReference type="KEGG" id="pfd:PFDG_05472"/>